<dbReference type="PANTHER" id="PTHR43854:SF1">
    <property type="entry name" value="INDOLEPYRUVATE OXIDOREDUCTASE SUBUNIT IORB"/>
    <property type="match status" value="1"/>
</dbReference>
<evidence type="ECO:0000313" key="4">
    <source>
        <dbReference type="Proteomes" id="UP001222800"/>
    </source>
</evidence>
<evidence type="ECO:0000313" key="3">
    <source>
        <dbReference type="EMBL" id="WFD09217.1"/>
    </source>
</evidence>
<evidence type="ECO:0000259" key="2">
    <source>
        <dbReference type="Pfam" id="PF01558"/>
    </source>
</evidence>
<dbReference type="PANTHER" id="PTHR43854">
    <property type="entry name" value="INDOLEPYRUVATE OXIDOREDUCTASE SUBUNIT IORB"/>
    <property type="match status" value="1"/>
</dbReference>
<protein>
    <submittedName>
        <fullName evidence="3">Indolepyruvate oxidoreductase subunit beta</fullName>
    </submittedName>
</protein>
<evidence type="ECO:0000256" key="1">
    <source>
        <dbReference type="ARBA" id="ARBA00023002"/>
    </source>
</evidence>
<accession>A0ABY8E8L8</accession>
<dbReference type="InterPro" id="IPR002869">
    <property type="entry name" value="Pyrv_flavodox_OxRed_cen"/>
</dbReference>
<name>A0ABY8E8L8_9FIRM</name>
<dbReference type="SUPFAM" id="SSF53323">
    <property type="entry name" value="Pyruvate-ferredoxin oxidoreductase, PFOR, domain III"/>
    <property type="match status" value="1"/>
</dbReference>
<keyword evidence="4" id="KW-1185">Reference proteome</keyword>
<dbReference type="RefSeq" id="WP_277731139.1">
    <property type="nucleotide sequence ID" value="NZ_CP120733.1"/>
</dbReference>
<dbReference type="EMBL" id="CP120733">
    <property type="protein sequence ID" value="WFD09217.1"/>
    <property type="molecule type" value="Genomic_DNA"/>
</dbReference>
<keyword evidence="1" id="KW-0560">Oxidoreductase</keyword>
<sequence>MDGKNILIAGVGGQGLVIATKIISEAALEAGYDVKTNDVIGLSQRGGKVYGSVKIDSKVYSPNIPHGECDILLAMEPMEGYRYSHMLKDNGMAIVNTYRIPSTSIQQEVEEYPEGMLADLKQKYNVSEIDVIKVGKELGNTKVGNTVLIGIMAKKLDIKKETWEKVIQKNVPEKFIDHNIKAFNIGYSYK</sequence>
<dbReference type="InterPro" id="IPR052198">
    <property type="entry name" value="IorB_Oxidoreductase"/>
</dbReference>
<dbReference type="Pfam" id="PF01558">
    <property type="entry name" value="POR"/>
    <property type="match status" value="1"/>
</dbReference>
<dbReference type="Gene3D" id="3.40.920.10">
    <property type="entry name" value="Pyruvate-ferredoxin oxidoreductase, PFOR, domain III"/>
    <property type="match status" value="1"/>
</dbReference>
<organism evidence="3 4">
    <name type="scientific">Tepidibacter hydrothermalis</name>
    <dbReference type="NCBI Taxonomy" id="3036126"/>
    <lineage>
        <taxon>Bacteria</taxon>
        <taxon>Bacillati</taxon>
        <taxon>Bacillota</taxon>
        <taxon>Clostridia</taxon>
        <taxon>Peptostreptococcales</taxon>
        <taxon>Peptostreptococcaceae</taxon>
        <taxon>Tepidibacter</taxon>
    </lineage>
</organism>
<dbReference type="Proteomes" id="UP001222800">
    <property type="component" value="Chromosome"/>
</dbReference>
<reference evidence="3 4" key="1">
    <citation type="submission" date="2023-03" db="EMBL/GenBank/DDBJ databases">
        <title>Complete genome sequence of Tepidibacter sp. SWIR-1, isolated from a deep-sea hydrothermal vent.</title>
        <authorList>
            <person name="Li X."/>
        </authorList>
    </citation>
    <scope>NUCLEOTIDE SEQUENCE [LARGE SCALE GENOMIC DNA]</scope>
    <source>
        <strain evidence="3 4">SWIR-1</strain>
    </source>
</reference>
<dbReference type="InterPro" id="IPR019752">
    <property type="entry name" value="Pyrv/ketoisovalerate_OxRed_cat"/>
</dbReference>
<feature type="domain" description="Pyruvate/ketoisovalerate oxidoreductase catalytic" evidence="2">
    <location>
        <begin position="12"/>
        <end position="187"/>
    </location>
</feature>
<gene>
    <name evidence="3" type="ORF">P4S50_12570</name>
</gene>
<proteinExistence type="predicted"/>